<dbReference type="Proteomes" id="UP000295658">
    <property type="component" value="Unassembled WGS sequence"/>
</dbReference>
<dbReference type="PANTHER" id="PTHR43825:SF5">
    <property type="entry name" value="HYPOTHETICAL TRANSKETOLASE FAMILY PROTEIN"/>
    <property type="match status" value="1"/>
</dbReference>
<dbReference type="FunFam" id="3.40.50.970:FF:000129">
    <property type="entry name" value="Transketolase"/>
    <property type="match status" value="1"/>
</dbReference>
<evidence type="ECO:0000259" key="4">
    <source>
        <dbReference type="SMART" id="SM00861"/>
    </source>
</evidence>
<dbReference type="SUPFAM" id="SSF52922">
    <property type="entry name" value="TK C-terminal domain-like"/>
    <property type="match status" value="1"/>
</dbReference>
<organism evidence="5 6">
    <name type="scientific">Thermolongibacillus altinsuensis</name>
    <dbReference type="NCBI Taxonomy" id="575256"/>
    <lineage>
        <taxon>Bacteria</taxon>
        <taxon>Bacillati</taxon>
        <taxon>Bacillota</taxon>
        <taxon>Bacilli</taxon>
        <taxon>Bacillales</taxon>
        <taxon>Anoxybacillaceae</taxon>
        <taxon>Thermolongibacillus</taxon>
    </lineage>
</organism>
<dbReference type="Pfam" id="PF02779">
    <property type="entry name" value="Transket_pyr"/>
    <property type="match status" value="1"/>
</dbReference>
<evidence type="ECO:0000256" key="2">
    <source>
        <dbReference type="ARBA" id="ARBA00007131"/>
    </source>
</evidence>
<evidence type="ECO:0000256" key="1">
    <source>
        <dbReference type="ARBA" id="ARBA00001964"/>
    </source>
</evidence>
<dbReference type="Gene3D" id="3.40.50.920">
    <property type="match status" value="1"/>
</dbReference>
<dbReference type="Gene3D" id="3.40.50.970">
    <property type="match status" value="1"/>
</dbReference>
<sequence length="309" mass="34200">MRNAFIHSLIEEARRNKDIFLITPDLGFSVLEKFAEEFPDRFLNVGIAEQNAIGVASGLAISGKVVYVYSIIPFVTMRCFEQVRIDVAYMNSNVRLVGVGAGLSYGPSGATHHAIEDIAIMRALPNMTVCCPGDPLEVRQILKESVQYQGPMYIRLAKSGEPQIHSNDTEVKIGKAIVVCEGEDLAILATSNMLETAYKVTCSLKEKGIHCCLISVPTLKPFDYQTINELINRNIPIVTLEEHSVIGGLGSIVAEQIAESGKGVKFKRLGIPDSYSHYVGSHVYLREKFRLSENQIITTLESFIYKKTL</sequence>
<dbReference type="RefSeq" id="WP_132948936.1">
    <property type="nucleotide sequence ID" value="NZ_SLUL01000011.1"/>
</dbReference>
<dbReference type="SMART" id="SM00861">
    <property type="entry name" value="Transket_pyr"/>
    <property type="match status" value="1"/>
</dbReference>
<dbReference type="CDD" id="cd07033">
    <property type="entry name" value="TPP_PYR_DXS_TK_like"/>
    <property type="match status" value="1"/>
</dbReference>
<gene>
    <name evidence="5" type="ORF">EDD69_11143</name>
</gene>
<keyword evidence="3" id="KW-0786">Thiamine pyrophosphate</keyword>
<evidence type="ECO:0000313" key="5">
    <source>
        <dbReference type="EMBL" id="TCL47679.1"/>
    </source>
</evidence>
<protein>
    <submittedName>
        <fullName evidence="5">Transketolase</fullName>
    </submittedName>
</protein>
<comment type="similarity">
    <text evidence="2">Belongs to the transketolase family.</text>
</comment>
<keyword evidence="6" id="KW-1185">Reference proteome</keyword>
<dbReference type="InterPro" id="IPR005475">
    <property type="entry name" value="Transketolase-like_Pyr-bd"/>
</dbReference>
<comment type="caution">
    <text evidence="5">The sequence shown here is derived from an EMBL/GenBank/DDBJ whole genome shotgun (WGS) entry which is preliminary data.</text>
</comment>
<dbReference type="InterPro" id="IPR029061">
    <property type="entry name" value="THDP-binding"/>
</dbReference>
<dbReference type="SUPFAM" id="SSF52518">
    <property type="entry name" value="Thiamin diphosphate-binding fold (THDP-binding)"/>
    <property type="match status" value="1"/>
</dbReference>
<comment type="cofactor">
    <cofactor evidence="1">
        <name>thiamine diphosphate</name>
        <dbReference type="ChEBI" id="CHEBI:58937"/>
    </cofactor>
</comment>
<dbReference type="OrthoDB" id="9803371at2"/>
<dbReference type="EMBL" id="SLUL01000011">
    <property type="protein sequence ID" value="TCL47679.1"/>
    <property type="molecule type" value="Genomic_DNA"/>
</dbReference>
<dbReference type="InterPro" id="IPR033248">
    <property type="entry name" value="Transketolase_C"/>
</dbReference>
<reference evidence="5 6" key="1">
    <citation type="submission" date="2019-03" db="EMBL/GenBank/DDBJ databases">
        <title>Genomic Encyclopedia of Type Strains, Phase IV (KMG-IV): sequencing the most valuable type-strain genomes for metagenomic binning, comparative biology and taxonomic classification.</title>
        <authorList>
            <person name="Goeker M."/>
        </authorList>
    </citation>
    <scope>NUCLEOTIDE SEQUENCE [LARGE SCALE GENOMIC DNA]</scope>
    <source>
        <strain evidence="5 6">DSM 24979</strain>
    </source>
</reference>
<dbReference type="AlphaFoldDB" id="A0A4R1QKF1"/>
<accession>A0A4R1QKF1</accession>
<dbReference type="Pfam" id="PF02780">
    <property type="entry name" value="Transketolase_C"/>
    <property type="match status" value="1"/>
</dbReference>
<name>A0A4R1QKF1_9BACL</name>
<evidence type="ECO:0000256" key="3">
    <source>
        <dbReference type="ARBA" id="ARBA00023052"/>
    </source>
</evidence>
<proteinExistence type="inferred from homology"/>
<evidence type="ECO:0000313" key="6">
    <source>
        <dbReference type="Proteomes" id="UP000295658"/>
    </source>
</evidence>
<dbReference type="InterPro" id="IPR051157">
    <property type="entry name" value="PDH/Transketolase"/>
</dbReference>
<dbReference type="InterPro" id="IPR009014">
    <property type="entry name" value="Transketo_C/PFOR_II"/>
</dbReference>
<dbReference type="PANTHER" id="PTHR43825">
    <property type="entry name" value="PYRUVATE DEHYDROGENASE E1 COMPONENT"/>
    <property type="match status" value="1"/>
</dbReference>
<feature type="domain" description="Transketolase-like pyrimidine-binding" evidence="4">
    <location>
        <begin position="1"/>
        <end position="163"/>
    </location>
</feature>